<dbReference type="GO" id="GO:0140053">
    <property type="term" value="P:mitochondrial gene expression"/>
    <property type="evidence" value="ECO:0007669"/>
    <property type="project" value="TreeGrafter"/>
</dbReference>
<dbReference type="Proteomes" id="UP000799428">
    <property type="component" value="Unassembled WGS sequence"/>
</dbReference>
<gene>
    <name evidence="1" type="ORF">K504DRAFT_393111</name>
</gene>
<dbReference type="EMBL" id="MU005789">
    <property type="protein sequence ID" value="KAF2703185.1"/>
    <property type="molecule type" value="Genomic_DNA"/>
</dbReference>
<accession>A0A6G1JSG2</accession>
<evidence type="ECO:0000313" key="2">
    <source>
        <dbReference type="Proteomes" id="UP000799428"/>
    </source>
</evidence>
<dbReference type="PANTHER" id="PTHR47938">
    <property type="entry name" value="RESPIRATORY COMPLEX I CHAPERONE (CIA84), PUTATIVE (AFU_ORTHOLOGUE AFUA_2G06020)-RELATED"/>
    <property type="match status" value="1"/>
</dbReference>
<protein>
    <recommendedName>
        <fullName evidence="3">Complex I intermediate-associated protein-like protein 84</fullName>
    </recommendedName>
</protein>
<organism evidence="1 2">
    <name type="scientific">Pleomassaria siparia CBS 279.74</name>
    <dbReference type="NCBI Taxonomy" id="1314801"/>
    <lineage>
        <taxon>Eukaryota</taxon>
        <taxon>Fungi</taxon>
        <taxon>Dikarya</taxon>
        <taxon>Ascomycota</taxon>
        <taxon>Pezizomycotina</taxon>
        <taxon>Dothideomycetes</taxon>
        <taxon>Pleosporomycetidae</taxon>
        <taxon>Pleosporales</taxon>
        <taxon>Pleomassariaceae</taxon>
        <taxon>Pleomassaria</taxon>
    </lineage>
</organism>
<dbReference type="Gene3D" id="1.25.40.10">
    <property type="entry name" value="Tetratricopeptide repeat domain"/>
    <property type="match status" value="3"/>
</dbReference>
<reference evidence="1" key="1">
    <citation type="journal article" date="2020" name="Stud. Mycol.">
        <title>101 Dothideomycetes genomes: a test case for predicting lifestyles and emergence of pathogens.</title>
        <authorList>
            <person name="Haridas S."/>
            <person name="Albert R."/>
            <person name="Binder M."/>
            <person name="Bloem J."/>
            <person name="Labutti K."/>
            <person name="Salamov A."/>
            <person name="Andreopoulos B."/>
            <person name="Baker S."/>
            <person name="Barry K."/>
            <person name="Bills G."/>
            <person name="Bluhm B."/>
            <person name="Cannon C."/>
            <person name="Castanera R."/>
            <person name="Culley D."/>
            <person name="Daum C."/>
            <person name="Ezra D."/>
            <person name="Gonzalez J."/>
            <person name="Henrissat B."/>
            <person name="Kuo A."/>
            <person name="Liang C."/>
            <person name="Lipzen A."/>
            <person name="Lutzoni F."/>
            <person name="Magnuson J."/>
            <person name="Mondo S."/>
            <person name="Nolan M."/>
            <person name="Ohm R."/>
            <person name="Pangilinan J."/>
            <person name="Park H.-J."/>
            <person name="Ramirez L."/>
            <person name="Alfaro M."/>
            <person name="Sun H."/>
            <person name="Tritt A."/>
            <person name="Yoshinaga Y."/>
            <person name="Zwiers L.-H."/>
            <person name="Turgeon B."/>
            <person name="Goodwin S."/>
            <person name="Spatafora J."/>
            <person name="Crous P."/>
            <person name="Grigoriev I."/>
        </authorList>
    </citation>
    <scope>NUCLEOTIDE SEQUENCE</scope>
    <source>
        <strain evidence="1">CBS 279.74</strain>
    </source>
</reference>
<evidence type="ECO:0000313" key="1">
    <source>
        <dbReference type="EMBL" id="KAF2703185.1"/>
    </source>
</evidence>
<dbReference type="GO" id="GO:0003729">
    <property type="term" value="F:mRNA binding"/>
    <property type="evidence" value="ECO:0007669"/>
    <property type="project" value="TreeGrafter"/>
</dbReference>
<dbReference type="GO" id="GO:0005739">
    <property type="term" value="C:mitochondrion"/>
    <property type="evidence" value="ECO:0007669"/>
    <property type="project" value="TreeGrafter"/>
</dbReference>
<dbReference type="InterPro" id="IPR011990">
    <property type="entry name" value="TPR-like_helical_dom_sf"/>
</dbReference>
<keyword evidence="2" id="KW-1185">Reference proteome</keyword>
<name>A0A6G1JSG2_9PLEO</name>
<evidence type="ECO:0008006" key="3">
    <source>
        <dbReference type="Google" id="ProtNLM"/>
    </source>
</evidence>
<proteinExistence type="predicted"/>
<dbReference type="OrthoDB" id="185373at2759"/>
<sequence>MPSHLTRVVFRSLITNKPILYRGCLSRARVVRNGCRTLLLPQQRTFFEFLKPQRKVKNAEIPPGLEGLMELARMQGLAARPPPPTKVASAFMEFMSRRDAVLEDFHVGMAFNAYEYLEKHPRDDGQPWLSLSDICAVNQILLRRPNTGGTPHLRFGRLLHQELEMRREKTNKGVTKEDAELLRHGLVQFIKLLLSYGSSLEAREIATRAFSKSPQPEESQLWADILEGFSREGNKDELLKTADVMRDRLVPFSRRMQTALVTFLAKDSDLKQAKYWYSQPVVHEESEQPVTPAASTCGAILKACALSGDLTYGQQIIASLLKHQPDKAAWDLVFLWSAAIGKGVDEVERMMNVMIRRNTVSGQQEIHPDIDTINALVEDAMSRKDPYSAERYITLGEKRGILPNEKTLTMQMQYRLSIKDIDGAKAAYFGIQGDLSGDVQCVEAINQLIQALCKSQHHQFDEIMAIVEDLYERKAKPTPETVAALCTLHLRRGEAIDAMDLLQIHAPSYTPPQRSMICRQLVDLVLDGQTSTADAWDTYQLIRQVFGEAPREDRTRIMNEFFSRGRSDMACHVFFHMRNHEHPAIRADKDVYTAAFTGFARNADAESLELAHNQLKLDVRVELDTKMRNSLMLAYAAIGNNKRALEFWSEIVASEEGPTYNSIAIAFRSCEGMSFGDKHAKPIWRRLKQMDIDIDKEIFTAYLGAIARNQLHDEAVAMLETVEEEYGFTPDLFMLGNWFNATSSIERQARVETWIKEHYPAVWTEIEALGHWVVMDGFGYRQYNINRDLDP</sequence>
<dbReference type="AlphaFoldDB" id="A0A6G1JSG2"/>
<dbReference type="PANTHER" id="PTHR47938:SF39">
    <property type="entry name" value="PENTACOTRIPEPTIDE-REPEAT REGION OF PRORP DOMAIN-CONTAINING PROTEIN"/>
    <property type="match status" value="1"/>
</dbReference>